<keyword evidence="10" id="KW-1185">Reference proteome</keyword>
<evidence type="ECO:0000256" key="1">
    <source>
        <dbReference type="ARBA" id="ARBA00004496"/>
    </source>
</evidence>
<evidence type="ECO:0000259" key="8">
    <source>
        <dbReference type="PROSITE" id="PS51101"/>
    </source>
</evidence>
<dbReference type="STRING" id="269670.SAMN02982927_02307"/>
<keyword evidence="4" id="KW-0762">Sugar transport</keyword>
<evidence type="ECO:0000256" key="2">
    <source>
        <dbReference type="ARBA" id="ARBA00022448"/>
    </source>
</evidence>
<dbReference type="InterPro" id="IPR036667">
    <property type="entry name" value="PTS_IIB_sorbose-sp_sf"/>
</dbReference>
<dbReference type="SUPFAM" id="SSF52728">
    <property type="entry name" value="PTS IIb component"/>
    <property type="match status" value="1"/>
</dbReference>
<evidence type="ECO:0000313" key="10">
    <source>
        <dbReference type="Proteomes" id="UP000198752"/>
    </source>
</evidence>
<dbReference type="EMBL" id="FOOY01000015">
    <property type="protein sequence ID" value="SFG63713.1"/>
    <property type="molecule type" value="Genomic_DNA"/>
</dbReference>
<reference evidence="10" key="1">
    <citation type="submission" date="2016-10" db="EMBL/GenBank/DDBJ databases">
        <authorList>
            <person name="Varghese N."/>
            <person name="Submissions S."/>
        </authorList>
    </citation>
    <scope>NUCLEOTIDE SEQUENCE [LARGE SCALE GENOMIC DNA]</scope>
    <source>
        <strain evidence="10">ATCC 700379</strain>
    </source>
</reference>
<proteinExistence type="predicted"/>
<dbReference type="PROSITE" id="PS51101">
    <property type="entry name" value="PTS_EIIB_TYPE_4"/>
    <property type="match status" value="1"/>
</dbReference>
<keyword evidence="5" id="KW-0808">Transferase</keyword>
<dbReference type="InterPro" id="IPR004720">
    <property type="entry name" value="PTS_IIB_sorbose-sp"/>
</dbReference>
<feature type="domain" description="PTS EIIB type-4" evidence="8">
    <location>
        <begin position="1"/>
        <end position="164"/>
    </location>
</feature>
<keyword evidence="2" id="KW-0813">Transport</keyword>
<evidence type="ECO:0000256" key="6">
    <source>
        <dbReference type="ARBA" id="ARBA00022683"/>
    </source>
</evidence>
<dbReference type="RefSeq" id="WP_093673099.1">
    <property type="nucleotide sequence ID" value="NZ_FOOY01000015.1"/>
</dbReference>
<accession>A0A1I2TFP9</accession>
<dbReference type="OrthoDB" id="9788818at2"/>
<evidence type="ECO:0000256" key="7">
    <source>
        <dbReference type="ARBA" id="ARBA00022777"/>
    </source>
</evidence>
<dbReference type="GO" id="GO:0008982">
    <property type="term" value="F:protein-N(PI)-phosphohistidine-sugar phosphotransferase activity"/>
    <property type="evidence" value="ECO:0007669"/>
    <property type="project" value="InterPro"/>
</dbReference>
<comment type="subcellular location">
    <subcellularLocation>
        <location evidence="1">Cytoplasm</location>
    </subcellularLocation>
</comment>
<dbReference type="GO" id="GO:0005737">
    <property type="term" value="C:cytoplasm"/>
    <property type="evidence" value="ECO:0007669"/>
    <property type="project" value="UniProtKB-SubCell"/>
</dbReference>
<protein>
    <submittedName>
        <fullName evidence="9">PTS system, mannose-specific IIB component</fullName>
    </submittedName>
</protein>
<evidence type="ECO:0000313" key="9">
    <source>
        <dbReference type="EMBL" id="SFG63713.1"/>
    </source>
</evidence>
<evidence type="ECO:0000256" key="5">
    <source>
        <dbReference type="ARBA" id="ARBA00022679"/>
    </source>
</evidence>
<keyword evidence="7" id="KW-0418">Kinase</keyword>
<organism evidence="9 10">
    <name type="scientific">Sporolactobacillus nakayamae</name>
    <dbReference type="NCBI Taxonomy" id="269670"/>
    <lineage>
        <taxon>Bacteria</taxon>
        <taxon>Bacillati</taxon>
        <taxon>Bacillota</taxon>
        <taxon>Bacilli</taxon>
        <taxon>Bacillales</taxon>
        <taxon>Sporolactobacillaceae</taxon>
        <taxon>Sporolactobacillus</taxon>
    </lineage>
</organism>
<dbReference type="GO" id="GO:0009401">
    <property type="term" value="P:phosphoenolpyruvate-dependent sugar phosphotransferase system"/>
    <property type="evidence" value="ECO:0007669"/>
    <property type="project" value="UniProtKB-KW"/>
</dbReference>
<dbReference type="GO" id="GO:0016301">
    <property type="term" value="F:kinase activity"/>
    <property type="evidence" value="ECO:0007669"/>
    <property type="project" value="UniProtKB-KW"/>
</dbReference>
<evidence type="ECO:0000256" key="3">
    <source>
        <dbReference type="ARBA" id="ARBA00022490"/>
    </source>
</evidence>
<dbReference type="Pfam" id="PF03830">
    <property type="entry name" value="PTSIIB_sorb"/>
    <property type="match status" value="1"/>
</dbReference>
<dbReference type="Proteomes" id="UP000198752">
    <property type="component" value="Unassembled WGS sequence"/>
</dbReference>
<dbReference type="AlphaFoldDB" id="A0A1I2TFP9"/>
<dbReference type="Gene3D" id="3.40.35.10">
    <property type="entry name" value="Phosphotransferase system, sorbose subfamily IIB component"/>
    <property type="match status" value="1"/>
</dbReference>
<keyword evidence="3" id="KW-0963">Cytoplasm</keyword>
<gene>
    <name evidence="9" type="ORF">SAMN02982927_02307</name>
</gene>
<keyword evidence="6" id="KW-0598">Phosphotransferase system</keyword>
<name>A0A1I2TFP9_9BACL</name>
<sequence length="164" mass="18107">MSIVMARIDNRLLHGIIVTQWAPTSGANRVMVIDDKTANDEIAKASMKMARPAGTAISIITEEKALQNFSIGKYDAEKVFIICKTPDIFVHLVEQGVNIQELIIGGTLVKPDGIQLSQRAYATQEELQDYQKLLSQGVQLITQFVPANKPVKLTSADLRDKEVN</sequence>
<evidence type="ECO:0000256" key="4">
    <source>
        <dbReference type="ARBA" id="ARBA00022597"/>
    </source>
</evidence>